<dbReference type="AlphaFoldDB" id="E4ZSN2"/>
<accession>E4ZSN2</accession>
<proteinExistence type="predicted"/>
<name>E4ZSN2_LEPMJ</name>
<dbReference type="Proteomes" id="UP000002668">
    <property type="component" value="Genome"/>
</dbReference>
<evidence type="ECO:0000256" key="1">
    <source>
        <dbReference type="SAM" id="MobiDB-lite"/>
    </source>
</evidence>
<reference evidence="3" key="1">
    <citation type="journal article" date="2011" name="Nat. Commun.">
        <title>Effector diversification within compartments of the Leptosphaeria maculans genome affected by Repeat-Induced Point mutations.</title>
        <authorList>
            <person name="Rouxel T."/>
            <person name="Grandaubert J."/>
            <person name="Hane J.K."/>
            <person name="Hoede C."/>
            <person name="van de Wouw A.P."/>
            <person name="Couloux A."/>
            <person name="Dominguez V."/>
            <person name="Anthouard V."/>
            <person name="Bally P."/>
            <person name="Bourras S."/>
            <person name="Cozijnsen A.J."/>
            <person name="Ciuffetti L.M."/>
            <person name="Degrave A."/>
            <person name="Dilmaghani A."/>
            <person name="Duret L."/>
            <person name="Fudal I."/>
            <person name="Goodwin S.B."/>
            <person name="Gout L."/>
            <person name="Glaser N."/>
            <person name="Linglin J."/>
            <person name="Kema G.H.J."/>
            <person name="Lapalu N."/>
            <person name="Lawrence C.B."/>
            <person name="May K."/>
            <person name="Meyer M."/>
            <person name="Ollivier B."/>
            <person name="Poulain J."/>
            <person name="Schoch C.L."/>
            <person name="Simon A."/>
            <person name="Spatafora J.W."/>
            <person name="Stachowiak A."/>
            <person name="Turgeon B.G."/>
            <person name="Tyler B.M."/>
            <person name="Vincent D."/>
            <person name="Weissenbach J."/>
            <person name="Amselem J."/>
            <person name="Quesneville H."/>
            <person name="Oliver R.P."/>
            <person name="Wincker P."/>
            <person name="Balesdent M.-H."/>
            <person name="Howlett B.J."/>
        </authorList>
    </citation>
    <scope>NUCLEOTIDE SEQUENCE [LARGE SCALE GENOMIC DNA]</scope>
    <source>
        <strain evidence="3">JN3 / isolate v23.1.3 / race Av1-4-5-6-7-8</strain>
    </source>
</reference>
<keyword evidence="3" id="KW-1185">Reference proteome</keyword>
<gene>
    <name evidence="2" type="ORF">LEMA_P121760.1</name>
</gene>
<dbReference type="HOGENOM" id="CLU_1180412_0_0_1"/>
<protein>
    <submittedName>
        <fullName evidence="2">Predicted protein</fullName>
    </submittedName>
</protein>
<dbReference type="VEuPathDB" id="FungiDB:LEMA_P121760.1"/>
<dbReference type="InParanoid" id="E4ZSN2"/>
<evidence type="ECO:0000313" key="3">
    <source>
        <dbReference type="Proteomes" id="UP000002668"/>
    </source>
</evidence>
<dbReference type="EMBL" id="FP929122">
    <property type="protein sequence ID" value="CBX94412.1"/>
    <property type="molecule type" value="Genomic_DNA"/>
</dbReference>
<feature type="region of interest" description="Disordered" evidence="1">
    <location>
        <begin position="183"/>
        <end position="204"/>
    </location>
</feature>
<organism evidence="3">
    <name type="scientific">Leptosphaeria maculans (strain JN3 / isolate v23.1.3 / race Av1-4-5-6-7-8)</name>
    <name type="common">Blackleg fungus</name>
    <name type="synonym">Phoma lingam</name>
    <dbReference type="NCBI Taxonomy" id="985895"/>
    <lineage>
        <taxon>Eukaryota</taxon>
        <taxon>Fungi</taxon>
        <taxon>Dikarya</taxon>
        <taxon>Ascomycota</taxon>
        <taxon>Pezizomycotina</taxon>
        <taxon>Dothideomycetes</taxon>
        <taxon>Pleosporomycetidae</taxon>
        <taxon>Pleosporales</taxon>
        <taxon>Pleosporineae</taxon>
        <taxon>Leptosphaeriaceae</taxon>
        <taxon>Plenodomus</taxon>
        <taxon>Plenodomus lingam/Leptosphaeria maculans species complex</taxon>
    </lineage>
</organism>
<feature type="compositionally biased region" description="Polar residues" evidence="1">
    <location>
        <begin position="193"/>
        <end position="204"/>
    </location>
</feature>
<sequence length="235" mass="26011">MACGMIPCGVSPMICIMAYTAPAEILPSTTNRIYRTALGRMVQYLEVSELDASSLDFHGPLQGCMRYSWLRNISVDHEATTNCHRSVEEVRTGLGEDEDGMSRPIFGMCCAVSRSDAEGEIYHVVGRASPDESSSPSRSHVALQYLCPDFLPVPVVAGDPRRGVTQLSTIEYYPYQRLAGHDTSPPWHHNFPPDSQTARQPDSTNSVAIDGWMKQLSMAFRLILHSVDHARLGVR</sequence>
<evidence type="ECO:0000313" key="2">
    <source>
        <dbReference type="EMBL" id="CBX94412.1"/>
    </source>
</evidence>